<dbReference type="KEGG" id="gsn:YC6258_01318"/>
<evidence type="ECO:0000313" key="2">
    <source>
        <dbReference type="Proteomes" id="UP000032266"/>
    </source>
</evidence>
<dbReference type="Proteomes" id="UP000032266">
    <property type="component" value="Chromosome"/>
</dbReference>
<evidence type="ECO:0000313" key="1">
    <source>
        <dbReference type="EMBL" id="AJQ93366.1"/>
    </source>
</evidence>
<gene>
    <name evidence="1" type="ORF">YC6258_01318</name>
</gene>
<organism evidence="1 2">
    <name type="scientific">Gynuella sunshinyii YC6258</name>
    <dbReference type="NCBI Taxonomy" id="1445510"/>
    <lineage>
        <taxon>Bacteria</taxon>
        <taxon>Pseudomonadati</taxon>
        <taxon>Pseudomonadota</taxon>
        <taxon>Gammaproteobacteria</taxon>
        <taxon>Oceanospirillales</taxon>
        <taxon>Saccharospirillaceae</taxon>
        <taxon>Gynuella</taxon>
    </lineage>
</organism>
<proteinExistence type="predicted"/>
<protein>
    <submittedName>
        <fullName evidence="1">Uncharacterized protein</fullName>
    </submittedName>
</protein>
<dbReference type="HOGENOM" id="CLU_3328462_0_0_6"/>
<sequence>MCVLQALFLILRIIYSLFNKAEKQYKKMHNSLIFQGKV</sequence>
<keyword evidence="2" id="KW-1185">Reference proteome</keyword>
<reference evidence="1 2" key="1">
    <citation type="submission" date="2014-01" db="EMBL/GenBank/DDBJ databases">
        <title>Full genme sequencing of cellulolytic bacterium Gynuella sunshinyii YC6258T gen. nov., sp. nov.</title>
        <authorList>
            <person name="Khan H."/>
            <person name="Chung E.J."/>
            <person name="Chung Y.R."/>
        </authorList>
    </citation>
    <scope>NUCLEOTIDE SEQUENCE [LARGE SCALE GENOMIC DNA]</scope>
    <source>
        <strain evidence="1 2">YC6258</strain>
    </source>
</reference>
<dbReference type="AlphaFoldDB" id="A0A0C5VGN4"/>
<name>A0A0C5VGN4_9GAMM</name>
<accession>A0A0C5VGN4</accession>
<dbReference type="EMBL" id="CP007142">
    <property type="protein sequence ID" value="AJQ93366.1"/>
    <property type="molecule type" value="Genomic_DNA"/>
</dbReference>
<dbReference type="STRING" id="1445510.YC6258_01318"/>